<keyword evidence="2" id="KW-1185">Reference proteome</keyword>
<protein>
    <submittedName>
        <fullName evidence="1">Uncharacterized protein</fullName>
    </submittedName>
</protein>
<gene>
    <name evidence="1" type="ORF">PICMEDRAFT_15782</name>
</gene>
<name>A0A1E3NPA3_9ASCO</name>
<dbReference type="Proteomes" id="UP000094455">
    <property type="component" value="Unassembled WGS sequence"/>
</dbReference>
<proteinExistence type="predicted"/>
<organism evidence="1 2">
    <name type="scientific">Pichia membranifaciens NRRL Y-2026</name>
    <dbReference type="NCBI Taxonomy" id="763406"/>
    <lineage>
        <taxon>Eukaryota</taxon>
        <taxon>Fungi</taxon>
        <taxon>Dikarya</taxon>
        <taxon>Ascomycota</taxon>
        <taxon>Saccharomycotina</taxon>
        <taxon>Pichiomycetes</taxon>
        <taxon>Pichiales</taxon>
        <taxon>Pichiaceae</taxon>
        <taxon>Pichia</taxon>
    </lineage>
</organism>
<reference evidence="1 2" key="1">
    <citation type="journal article" date="2016" name="Proc. Natl. Acad. Sci. U.S.A.">
        <title>Comparative genomics of biotechnologically important yeasts.</title>
        <authorList>
            <person name="Riley R."/>
            <person name="Haridas S."/>
            <person name="Wolfe K.H."/>
            <person name="Lopes M.R."/>
            <person name="Hittinger C.T."/>
            <person name="Goeker M."/>
            <person name="Salamov A.A."/>
            <person name="Wisecaver J.H."/>
            <person name="Long T.M."/>
            <person name="Calvey C.H."/>
            <person name="Aerts A.L."/>
            <person name="Barry K.W."/>
            <person name="Choi C."/>
            <person name="Clum A."/>
            <person name="Coughlan A.Y."/>
            <person name="Deshpande S."/>
            <person name="Douglass A.P."/>
            <person name="Hanson S.J."/>
            <person name="Klenk H.-P."/>
            <person name="LaButti K.M."/>
            <person name="Lapidus A."/>
            <person name="Lindquist E.A."/>
            <person name="Lipzen A.M."/>
            <person name="Meier-Kolthoff J.P."/>
            <person name="Ohm R.A."/>
            <person name="Otillar R.P."/>
            <person name="Pangilinan J.L."/>
            <person name="Peng Y."/>
            <person name="Rokas A."/>
            <person name="Rosa C.A."/>
            <person name="Scheuner C."/>
            <person name="Sibirny A.A."/>
            <person name="Slot J.C."/>
            <person name="Stielow J.B."/>
            <person name="Sun H."/>
            <person name="Kurtzman C.P."/>
            <person name="Blackwell M."/>
            <person name="Grigoriev I.V."/>
            <person name="Jeffries T.W."/>
        </authorList>
    </citation>
    <scope>NUCLEOTIDE SEQUENCE [LARGE SCALE GENOMIC DNA]</scope>
    <source>
        <strain evidence="1 2">NRRL Y-2026</strain>
    </source>
</reference>
<accession>A0A1E3NPA3</accession>
<sequence>MFIRKTPTRTCRYICQYVNFRRNESTAVLVPLQKNPTYNDTHRKDGVQTNVVEDGKDGLMEGYLSINTSAFSSLSNQISNQERIFQDSSFQTLSMSDHGSLVQDIQKESGSSKGFLDDVFSGGGYSVDEEELNVNFRTYESRGNEKTKRHPVNSIKRAMSKNPNERKLLKLASAFNDYKIAESSIDEFYKCVVGDDNVIATYDFKMPIFPSELDNTSLKKYLKLVNSIDFSYDSKGYERLVFYDMYGLVYNIHKFEGIVDREIMHLFIKYFCNYSMIRTVFRVIDKFEKVGITPNRNTLHILIYKLGKISNLNSRKDLLQLYLIMGMKKWKVSTDLTTRALMYSVEKPSRKRLALAKALRNEGVDHSSMKWEMCRDYVTIEVNSRPKTSFSRMAGHIKQLANLGNSNEDMCKVFQIYIDTITHRNKTGTAFHEILAHPHYEGVANWETIVRQLLEANDIWGCLAVVNLLANRKGTDLRRVIFPLLHNYKQLYAFFTKQKFKKHHEKHLFCSVMTLLQELCHTKMTQAAAFVGSVQLEDNIVVGKIDREVREEFKQIRLWDGKCRDFSCFSPIAGSHVGRTDIMRLWDAYVLEGERESMGMLSVDPLSFPWRLKKNPPFIECIT</sequence>
<dbReference type="AlphaFoldDB" id="A0A1E3NPA3"/>
<dbReference type="GeneID" id="30177651"/>
<evidence type="ECO:0000313" key="2">
    <source>
        <dbReference type="Proteomes" id="UP000094455"/>
    </source>
</evidence>
<dbReference type="OrthoDB" id="10563174at2759"/>
<evidence type="ECO:0000313" key="1">
    <source>
        <dbReference type="EMBL" id="ODQ47907.1"/>
    </source>
</evidence>
<dbReference type="RefSeq" id="XP_019019020.1">
    <property type="nucleotide sequence ID" value="XM_019160964.1"/>
</dbReference>
<dbReference type="EMBL" id="KV454002">
    <property type="protein sequence ID" value="ODQ47907.1"/>
    <property type="molecule type" value="Genomic_DNA"/>
</dbReference>